<dbReference type="SUPFAM" id="SSF56112">
    <property type="entry name" value="Protein kinase-like (PK-like)"/>
    <property type="match status" value="1"/>
</dbReference>
<name>A0ABM5WWS0_9BACL</name>
<dbReference type="Gene3D" id="3.30.200.150">
    <property type="match status" value="1"/>
</dbReference>
<evidence type="ECO:0000313" key="3">
    <source>
        <dbReference type="Proteomes" id="UP000065533"/>
    </source>
</evidence>
<dbReference type="InterPro" id="IPR002575">
    <property type="entry name" value="Aminoglycoside_PTrfase"/>
</dbReference>
<dbReference type="Pfam" id="PF01636">
    <property type="entry name" value="APH"/>
    <property type="match status" value="1"/>
</dbReference>
<dbReference type="Gene3D" id="3.90.1200.10">
    <property type="match status" value="1"/>
</dbReference>
<evidence type="ECO:0000313" key="2">
    <source>
        <dbReference type="EMBL" id="ALS78787.1"/>
    </source>
</evidence>
<dbReference type="InterPro" id="IPR011009">
    <property type="entry name" value="Kinase-like_dom_sf"/>
</dbReference>
<proteinExistence type="predicted"/>
<organism evidence="2 3">
    <name type="scientific">Planococcus kocurii</name>
    <dbReference type="NCBI Taxonomy" id="1374"/>
    <lineage>
        <taxon>Bacteria</taxon>
        <taxon>Bacillati</taxon>
        <taxon>Bacillota</taxon>
        <taxon>Bacilli</taxon>
        <taxon>Bacillales</taxon>
        <taxon>Caryophanaceae</taxon>
        <taxon>Planococcus</taxon>
    </lineage>
</organism>
<sequence>MDITTILPQLNGDKLDWTCTALSGGTRSEVYLLTKENDKAHVLKINKAETTQAEIDFLSTYQSIPLLPDLTLVDPGFQFMVYTHIPCAIATSFNSSKNKLMQHLVSGLLNHYQPTSTHEQWGWQGATVSTWEQFLTAEVEAAKEMFAPCFKRAGLYIEAPVPTKREQANLQPIPYLLHGDCGFHNFLVSEEQLTGIIDPTPIFGWPHYDLIYAFFSSPYDLTKEIFDAAAAKLTVNTSNTKQLYEEVLIGLYQRLAICLKHHPADWLAYLEVWDYWTAIVDNH</sequence>
<keyword evidence="3" id="KW-1185">Reference proteome</keyword>
<dbReference type="Proteomes" id="UP000065533">
    <property type="component" value="Chromosome"/>
</dbReference>
<gene>
    <name evidence="2" type="ORF">AUO94_09020</name>
</gene>
<protein>
    <submittedName>
        <fullName evidence="2">Aminoglycoside phosphotransferase</fullName>
    </submittedName>
</protein>
<dbReference type="RefSeq" id="WP_058385446.1">
    <property type="nucleotide sequence ID" value="NZ_CP013661.2"/>
</dbReference>
<dbReference type="EMBL" id="CP013661">
    <property type="protein sequence ID" value="ALS78787.1"/>
    <property type="molecule type" value="Genomic_DNA"/>
</dbReference>
<accession>A0ABM5WWS0</accession>
<feature type="domain" description="Aminoglycoside phosphotransferase" evidence="1">
    <location>
        <begin position="19"/>
        <end position="222"/>
    </location>
</feature>
<evidence type="ECO:0000259" key="1">
    <source>
        <dbReference type="Pfam" id="PF01636"/>
    </source>
</evidence>
<reference evidence="2" key="1">
    <citation type="submission" date="2016-01" db="EMBL/GenBank/DDBJ databases">
        <title>Complete genome of Planococcus kocurri type strain.</title>
        <authorList>
            <person name="See-Too W.S."/>
        </authorList>
    </citation>
    <scope>NUCLEOTIDE SEQUENCE [LARGE SCALE GENOMIC DNA]</scope>
    <source>
        <strain evidence="2">ATCC 43650</strain>
    </source>
</reference>